<reference evidence="11 12" key="1">
    <citation type="submission" date="2018-06" db="EMBL/GenBank/DDBJ databases">
        <authorList>
            <consortium name="Pathogen Informatics"/>
            <person name="Doyle S."/>
        </authorList>
    </citation>
    <scope>NUCLEOTIDE SEQUENCE [LARGE SCALE GENOMIC DNA]</scope>
    <source>
        <strain evidence="11 12">NCTC4824</strain>
    </source>
</reference>
<dbReference type="RefSeq" id="WP_082788598.1">
    <property type="nucleotide sequence ID" value="NZ_CBCSGM010000001.1"/>
</dbReference>
<evidence type="ECO:0000313" key="12">
    <source>
        <dbReference type="Proteomes" id="UP000249134"/>
    </source>
</evidence>
<dbReference type="EMBL" id="LS483476">
    <property type="protein sequence ID" value="SQI58278.1"/>
    <property type="molecule type" value="Genomic_DNA"/>
</dbReference>
<keyword evidence="7 9" id="KW-0784">Thiamine biosynthesis</keyword>
<dbReference type="KEGG" id="blen:NCTC4824_02198"/>
<dbReference type="SUPFAM" id="SSF48613">
    <property type="entry name" value="Heme oxygenase-like"/>
    <property type="match status" value="1"/>
</dbReference>
<dbReference type="PANTHER" id="PTHR43198:SF2">
    <property type="entry name" value="SI:CH1073-67J19.1-RELATED"/>
    <property type="match status" value="1"/>
</dbReference>
<dbReference type="NCBIfam" id="TIGR04306">
    <property type="entry name" value="salvage_TenA"/>
    <property type="match status" value="1"/>
</dbReference>
<comment type="catalytic activity">
    <reaction evidence="1 9">
        <text>4-amino-5-aminomethyl-2-methylpyrimidine + H2O = 4-amino-5-hydroxymethyl-2-methylpyrimidine + NH4(+)</text>
        <dbReference type="Rhea" id="RHEA:31799"/>
        <dbReference type="ChEBI" id="CHEBI:15377"/>
        <dbReference type="ChEBI" id="CHEBI:16892"/>
        <dbReference type="ChEBI" id="CHEBI:28938"/>
        <dbReference type="ChEBI" id="CHEBI:63416"/>
        <dbReference type="EC" id="3.5.99.2"/>
    </reaction>
</comment>
<comment type="similarity">
    <text evidence="3 9">Belongs to the TenA family.</text>
</comment>
<evidence type="ECO:0000256" key="8">
    <source>
        <dbReference type="ARBA" id="ARBA00048337"/>
    </source>
</evidence>
<dbReference type="AlphaFoldDB" id="A0A2X4WEI3"/>
<evidence type="ECO:0000256" key="1">
    <source>
        <dbReference type="ARBA" id="ARBA00001881"/>
    </source>
</evidence>
<evidence type="ECO:0000256" key="2">
    <source>
        <dbReference type="ARBA" id="ARBA00004948"/>
    </source>
</evidence>
<dbReference type="Gene3D" id="1.20.910.10">
    <property type="entry name" value="Heme oxygenase-like"/>
    <property type="match status" value="1"/>
</dbReference>
<keyword evidence="12" id="KW-1185">Reference proteome</keyword>
<comment type="catalytic activity">
    <reaction evidence="8 9">
        <text>thiamine + H2O = 5-(2-hydroxyethyl)-4-methylthiazole + 4-amino-5-hydroxymethyl-2-methylpyrimidine + H(+)</text>
        <dbReference type="Rhea" id="RHEA:17509"/>
        <dbReference type="ChEBI" id="CHEBI:15377"/>
        <dbReference type="ChEBI" id="CHEBI:15378"/>
        <dbReference type="ChEBI" id="CHEBI:16892"/>
        <dbReference type="ChEBI" id="CHEBI:17957"/>
        <dbReference type="ChEBI" id="CHEBI:18385"/>
        <dbReference type="EC" id="3.5.99.2"/>
    </reaction>
</comment>
<evidence type="ECO:0000313" key="11">
    <source>
        <dbReference type="EMBL" id="SQI58278.1"/>
    </source>
</evidence>
<keyword evidence="9 11" id="KW-0378">Hydrolase</keyword>
<proteinExistence type="inferred from homology"/>
<evidence type="ECO:0000259" key="10">
    <source>
        <dbReference type="Pfam" id="PF03070"/>
    </source>
</evidence>
<dbReference type="Pfam" id="PF03070">
    <property type="entry name" value="TENA_THI-4"/>
    <property type="match status" value="1"/>
</dbReference>
<sequence>MTLIKTKKFTDRLFENVQPIWEKNHHHPFVQEIGKGTLNREKFIYYMKQDYVYLIDYSKLFAVGVLKAQDLQTMERFSQILHETLHFEMELHRKFAEEFGITREELAATKPTPVNIAYTRYMLNVAQNGSLAEVVACLLPCAWDYWEIGKLLRKQYGNQIETNPYAKWIETYDSETFGDGAKWLIKLMDQLAEGKPERELAVLEEHFQMTSKYEYLFWDMNYHKQDWPI</sequence>
<dbReference type="InterPro" id="IPR050967">
    <property type="entry name" value="Thiamine_Salvage_TenA"/>
</dbReference>
<dbReference type="EC" id="3.5.99.2" evidence="5 9"/>
<dbReference type="STRING" id="1348624.GCA_001591545_01252"/>
<dbReference type="GO" id="GO:0005829">
    <property type="term" value="C:cytosol"/>
    <property type="evidence" value="ECO:0007669"/>
    <property type="project" value="TreeGrafter"/>
</dbReference>
<evidence type="ECO:0000256" key="5">
    <source>
        <dbReference type="ARBA" id="ARBA00012684"/>
    </source>
</evidence>
<feature type="domain" description="Thiaminase-2/PQQC" evidence="10">
    <location>
        <begin position="16"/>
        <end position="223"/>
    </location>
</feature>
<evidence type="ECO:0000256" key="7">
    <source>
        <dbReference type="ARBA" id="ARBA00022977"/>
    </source>
</evidence>
<comment type="function">
    <text evidence="9">Catalyzes an amino-pyrimidine hydrolysis reaction at the C5' of the pyrimidine moiety of thiamine compounds, a reaction that is part of a thiamine salvage pathway.</text>
</comment>
<dbReference type="Proteomes" id="UP000249134">
    <property type="component" value="Chromosome 1"/>
</dbReference>
<dbReference type="GO" id="GO:0050334">
    <property type="term" value="F:thiaminase activity"/>
    <property type="evidence" value="ECO:0007669"/>
    <property type="project" value="UniProtKB-EC"/>
</dbReference>
<evidence type="ECO:0000256" key="3">
    <source>
        <dbReference type="ARBA" id="ARBA00010264"/>
    </source>
</evidence>
<protein>
    <recommendedName>
        <fullName evidence="6 9">Aminopyrimidine aminohydrolase</fullName>
        <ecNumber evidence="5 9">3.5.99.2</ecNumber>
    </recommendedName>
</protein>
<dbReference type="UniPathway" id="UPA00060"/>
<accession>A0A2X4WEI3</accession>
<name>A0A2X4WEI3_LEDLE</name>
<dbReference type="PANTHER" id="PTHR43198">
    <property type="entry name" value="BIFUNCTIONAL TH2 PROTEIN"/>
    <property type="match status" value="1"/>
</dbReference>
<evidence type="ECO:0000256" key="4">
    <source>
        <dbReference type="ARBA" id="ARBA00011881"/>
    </source>
</evidence>
<organism evidence="11 12">
    <name type="scientific">Lederbergia lenta</name>
    <name type="common">Bacillus lentus</name>
    <dbReference type="NCBI Taxonomy" id="1467"/>
    <lineage>
        <taxon>Bacteria</taxon>
        <taxon>Bacillati</taxon>
        <taxon>Bacillota</taxon>
        <taxon>Bacilli</taxon>
        <taxon>Bacillales</taxon>
        <taxon>Bacillaceae</taxon>
        <taxon>Lederbergia</taxon>
    </lineage>
</organism>
<gene>
    <name evidence="11" type="primary">tenA</name>
    <name evidence="11" type="ORF">NCTC4824_02198</name>
</gene>
<dbReference type="CDD" id="cd19366">
    <property type="entry name" value="TenA_C_BhTenA-like"/>
    <property type="match status" value="1"/>
</dbReference>
<evidence type="ECO:0000256" key="9">
    <source>
        <dbReference type="RuleBase" id="RU363093"/>
    </source>
</evidence>
<dbReference type="GO" id="GO:0009228">
    <property type="term" value="P:thiamine biosynthetic process"/>
    <property type="evidence" value="ECO:0007669"/>
    <property type="project" value="UniProtKB-KW"/>
</dbReference>
<dbReference type="InterPro" id="IPR016084">
    <property type="entry name" value="Haem_Oase-like_multi-hlx"/>
</dbReference>
<evidence type="ECO:0000256" key="6">
    <source>
        <dbReference type="ARBA" id="ARBA00013647"/>
    </source>
</evidence>
<comment type="subunit">
    <text evidence="4">Homotetramer.</text>
</comment>
<dbReference type="InterPro" id="IPR004305">
    <property type="entry name" value="Thiaminase-2/PQQC"/>
</dbReference>
<dbReference type="InterPro" id="IPR027574">
    <property type="entry name" value="Thiaminase_II"/>
</dbReference>
<comment type="pathway">
    <text evidence="2 9">Cofactor biosynthesis; thiamine diphosphate biosynthesis.</text>
</comment>
<dbReference type="GO" id="GO:0009229">
    <property type="term" value="P:thiamine diphosphate biosynthetic process"/>
    <property type="evidence" value="ECO:0007669"/>
    <property type="project" value="UniProtKB-UniPathway"/>
</dbReference>